<dbReference type="STRING" id="1450648.CLORY_17310"/>
<feature type="domain" description="Threonine/Serine exporter ThrE" evidence="9">
    <location>
        <begin position="5"/>
        <end position="132"/>
    </location>
</feature>
<evidence type="ECO:0000256" key="2">
    <source>
        <dbReference type="ARBA" id="ARBA00022475"/>
    </source>
</evidence>
<evidence type="ECO:0000313" key="11">
    <source>
        <dbReference type="Proteomes" id="UP000190080"/>
    </source>
</evidence>
<keyword evidence="11" id="KW-1185">Reference proteome</keyword>
<evidence type="ECO:0000256" key="8">
    <source>
        <dbReference type="SAM" id="Phobius"/>
    </source>
</evidence>
<comment type="subcellular location">
    <subcellularLocation>
        <location evidence="1">Cell membrane</location>
        <topology evidence="1">Multi-pass membrane protein</topology>
    </subcellularLocation>
</comment>
<comment type="similarity">
    <text evidence="7">Belongs to the ThrE exporter (TC 2.A.79) family.</text>
</comment>
<evidence type="ECO:0000313" key="10">
    <source>
        <dbReference type="EMBL" id="OPJ62601.1"/>
    </source>
</evidence>
<dbReference type="Pfam" id="PF12821">
    <property type="entry name" value="ThrE_2"/>
    <property type="match status" value="1"/>
</dbReference>
<comment type="caution">
    <text evidence="10">The sequence shown here is derived from an EMBL/GenBank/DDBJ whole genome shotgun (WGS) entry which is preliminary data.</text>
</comment>
<dbReference type="InterPro" id="IPR050539">
    <property type="entry name" value="ThrE_Dicarb/AminoAcid_Exp"/>
</dbReference>
<sequence length="146" mass="15808">MIKMVLLAFFGSAFPVVLFNIDRKKIIFTGIAGALGWIAYSIVFDKTGSAIMASFFGALALNIYSECMARILKTPASMFCIPGIFPLVPGITAYSAITYFVDKNFNMAQSKGLLTLGIAGAIGFGILISSSVIEYIFKLRKYCVNS</sequence>
<feature type="transmembrane region" description="Helical" evidence="8">
    <location>
        <begin position="6"/>
        <end position="21"/>
    </location>
</feature>
<evidence type="ECO:0000259" key="9">
    <source>
        <dbReference type="Pfam" id="PF12821"/>
    </source>
</evidence>
<evidence type="ECO:0000256" key="4">
    <source>
        <dbReference type="ARBA" id="ARBA00022692"/>
    </source>
</evidence>
<dbReference type="EMBL" id="MZGV01000014">
    <property type="protein sequence ID" value="OPJ62601.1"/>
    <property type="molecule type" value="Genomic_DNA"/>
</dbReference>
<accession>A0A1V4IRF2</accession>
<evidence type="ECO:0000256" key="7">
    <source>
        <dbReference type="ARBA" id="ARBA00034125"/>
    </source>
</evidence>
<gene>
    <name evidence="10" type="ORF">CLORY_17310</name>
</gene>
<evidence type="ECO:0000256" key="6">
    <source>
        <dbReference type="ARBA" id="ARBA00023136"/>
    </source>
</evidence>
<evidence type="ECO:0000256" key="3">
    <source>
        <dbReference type="ARBA" id="ARBA00022519"/>
    </source>
</evidence>
<proteinExistence type="inferred from homology"/>
<organism evidence="10 11">
    <name type="scientific">Clostridium oryzae</name>
    <dbReference type="NCBI Taxonomy" id="1450648"/>
    <lineage>
        <taxon>Bacteria</taxon>
        <taxon>Bacillati</taxon>
        <taxon>Bacillota</taxon>
        <taxon>Clostridia</taxon>
        <taxon>Eubacteriales</taxon>
        <taxon>Clostridiaceae</taxon>
        <taxon>Clostridium</taxon>
    </lineage>
</organism>
<protein>
    <recommendedName>
        <fullName evidence="9">Threonine/Serine exporter ThrE domain-containing protein</fullName>
    </recommendedName>
</protein>
<keyword evidence="6 8" id="KW-0472">Membrane</keyword>
<dbReference type="PANTHER" id="PTHR34390:SF1">
    <property type="entry name" value="SUCCINATE TRANSPORTER SUBUNIT YJJB-RELATED"/>
    <property type="match status" value="1"/>
</dbReference>
<evidence type="ECO:0000256" key="5">
    <source>
        <dbReference type="ARBA" id="ARBA00022989"/>
    </source>
</evidence>
<feature type="transmembrane region" description="Helical" evidence="8">
    <location>
        <begin position="26"/>
        <end position="44"/>
    </location>
</feature>
<feature type="transmembrane region" description="Helical" evidence="8">
    <location>
        <begin position="50"/>
        <end position="67"/>
    </location>
</feature>
<dbReference type="AlphaFoldDB" id="A0A1V4IRF2"/>
<reference evidence="10 11" key="1">
    <citation type="submission" date="2017-03" db="EMBL/GenBank/DDBJ databases">
        <title>Genome sequence of Clostridium oryzae DSM 28571.</title>
        <authorList>
            <person name="Poehlein A."/>
            <person name="Daniel R."/>
        </authorList>
    </citation>
    <scope>NUCLEOTIDE SEQUENCE [LARGE SCALE GENOMIC DNA]</scope>
    <source>
        <strain evidence="10 11">DSM 28571</strain>
    </source>
</reference>
<dbReference type="InterPro" id="IPR024528">
    <property type="entry name" value="ThrE_2"/>
</dbReference>
<dbReference type="PANTHER" id="PTHR34390">
    <property type="entry name" value="UPF0442 PROTEIN YJJB-RELATED"/>
    <property type="match status" value="1"/>
</dbReference>
<feature type="transmembrane region" description="Helical" evidence="8">
    <location>
        <begin position="113"/>
        <end position="137"/>
    </location>
</feature>
<feature type="transmembrane region" description="Helical" evidence="8">
    <location>
        <begin position="79"/>
        <end position="101"/>
    </location>
</feature>
<dbReference type="Proteomes" id="UP000190080">
    <property type="component" value="Unassembled WGS sequence"/>
</dbReference>
<dbReference type="GO" id="GO:0015744">
    <property type="term" value="P:succinate transport"/>
    <property type="evidence" value="ECO:0007669"/>
    <property type="project" value="TreeGrafter"/>
</dbReference>
<dbReference type="GO" id="GO:0005886">
    <property type="term" value="C:plasma membrane"/>
    <property type="evidence" value="ECO:0007669"/>
    <property type="project" value="UniProtKB-SubCell"/>
</dbReference>
<keyword evidence="4 8" id="KW-0812">Transmembrane</keyword>
<keyword evidence="3" id="KW-0997">Cell inner membrane</keyword>
<name>A0A1V4IRF2_9CLOT</name>
<keyword evidence="5 8" id="KW-1133">Transmembrane helix</keyword>
<keyword evidence="2" id="KW-1003">Cell membrane</keyword>
<evidence type="ECO:0000256" key="1">
    <source>
        <dbReference type="ARBA" id="ARBA00004651"/>
    </source>
</evidence>